<organism evidence="2 3">
    <name type="scientific">Xylona heveae (strain CBS 132557 / TC161)</name>
    <dbReference type="NCBI Taxonomy" id="1328760"/>
    <lineage>
        <taxon>Eukaryota</taxon>
        <taxon>Fungi</taxon>
        <taxon>Dikarya</taxon>
        <taxon>Ascomycota</taxon>
        <taxon>Pezizomycotina</taxon>
        <taxon>Xylonomycetes</taxon>
        <taxon>Xylonales</taxon>
        <taxon>Xylonaceae</taxon>
        <taxon>Xylona</taxon>
    </lineage>
</organism>
<gene>
    <name evidence="2" type="ORF">L228DRAFT_266418</name>
</gene>
<dbReference type="GeneID" id="28899991"/>
<keyword evidence="3" id="KW-1185">Reference proteome</keyword>
<sequence length="490" mass="53022">MALSGAGLRGLSLNTSPAHGSAESVTGWRASRSESCLSTGSARSVYTNTLHLACRKCNHWHNKTLVAIPRKIGFQVRVKCENCSYTLFALGGNSTQSTFASALTVQRNSSQWSVPPLDPNEAGPSTSTPPHPVLHSNPFPDNLSHITEKSPGPASVAEHESETADVEHPSPSQTRESFDGGVIDHILPTPSNGKKTLLLGRKEKVRMRIRAGLEPLRRSLGRLARKLRTVKFDGRLSTAKRRDKVLDAVDLSAEENDISTSANEMDEITATQLNLENFETLLLPQLTRSRSSLSSSISDSELPTIVPEQPDREVVIRDVNTNEDLIAASREATGEAPGQGFSRNSLPSYDKIPDIKYARIKQKRIIKTRQHDARMRRMFAGIGCQCDDGCSCIVSARSMNILEGSTSSIGSTSVIISSGVGVAARNTLALVPSDFLGIGQHFYASPNARSYGSRDSQLSTCASEISIRSAPEYSAGLQELSPLQGWRISA</sequence>
<dbReference type="Proteomes" id="UP000076632">
    <property type="component" value="Unassembled WGS sequence"/>
</dbReference>
<dbReference type="AlphaFoldDB" id="A0A165HX81"/>
<dbReference type="OrthoDB" id="3945111at2759"/>
<proteinExistence type="predicted"/>
<dbReference type="InParanoid" id="A0A165HX81"/>
<evidence type="ECO:0000256" key="1">
    <source>
        <dbReference type="SAM" id="MobiDB-lite"/>
    </source>
</evidence>
<protein>
    <submittedName>
        <fullName evidence="2">Uncharacterized protein</fullName>
    </submittedName>
</protein>
<dbReference type="RefSeq" id="XP_018189609.1">
    <property type="nucleotide sequence ID" value="XM_018334854.1"/>
</dbReference>
<name>A0A165HX81_XYLHT</name>
<accession>A0A165HX81</accession>
<dbReference type="EMBL" id="KV407456">
    <property type="protein sequence ID" value="KZF24054.1"/>
    <property type="molecule type" value="Genomic_DNA"/>
</dbReference>
<evidence type="ECO:0000313" key="2">
    <source>
        <dbReference type="EMBL" id="KZF24054.1"/>
    </source>
</evidence>
<reference evidence="2 3" key="1">
    <citation type="journal article" date="2016" name="Fungal Biol.">
        <title>The genome of Xylona heveae provides a window into fungal endophytism.</title>
        <authorList>
            <person name="Gazis R."/>
            <person name="Kuo A."/>
            <person name="Riley R."/>
            <person name="LaButti K."/>
            <person name="Lipzen A."/>
            <person name="Lin J."/>
            <person name="Amirebrahimi M."/>
            <person name="Hesse C.N."/>
            <person name="Spatafora J.W."/>
            <person name="Henrissat B."/>
            <person name="Hainaut M."/>
            <person name="Grigoriev I.V."/>
            <person name="Hibbett D.S."/>
        </authorList>
    </citation>
    <scope>NUCLEOTIDE SEQUENCE [LARGE SCALE GENOMIC DNA]</scope>
    <source>
        <strain evidence="2 3">TC161</strain>
    </source>
</reference>
<feature type="region of interest" description="Disordered" evidence="1">
    <location>
        <begin position="110"/>
        <end position="189"/>
    </location>
</feature>
<feature type="compositionally biased region" description="Basic and acidic residues" evidence="1">
    <location>
        <begin position="157"/>
        <end position="168"/>
    </location>
</feature>
<evidence type="ECO:0000313" key="3">
    <source>
        <dbReference type="Proteomes" id="UP000076632"/>
    </source>
</evidence>